<gene>
    <name evidence="2" type="ORF">ABID44_003491</name>
</gene>
<keyword evidence="3" id="KW-1185">Reference proteome</keyword>
<evidence type="ECO:0000313" key="3">
    <source>
        <dbReference type="Proteomes" id="UP001549143"/>
    </source>
</evidence>
<evidence type="ECO:0000313" key="2">
    <source>
        <dbReference type="EMBL" id="MET3663136.1"/>
    </source>
</evidence>
<keyword evidence="1" id="KW-1133">Transmembrane helix</keyword>
<name>A0ABV2KPY9_9HYPH</name>
<organism evidence="2 3">
    <name type="scientific">Aquamicrobium ahrensii</name>
    <dbReference type="NCBI Taxonomy" id="469551"/>
    <lineage>
        <taxon>Bacteria</taxon>
        <taxon>Pseudomonadati</taxon>
        <taxon>Pseudomonadota</taxon>
        <taxon>Alphaproteobacteria</taxon>
        <taxon>Hyphomicrobiales</taxon>
        <taxon>Phyllobacteriaceae</taxon>
        <taxon>Aquamicrobium</taxon>
    </lineage>
</organism>
<keyword evidence="1" id="KW-0812">Transmembrane</keyword>
<dbReference type="RefSeq" id="WP_354152939.1">
    <property type="nucleotide sequence ID" value="NZ_JBEPMN010000019.1"/>
</dbReference>
<reference evidence="2 3" key="1">
    <citation type="submission" date="2024-06" db="EMBL/GenBank/DDBJ databases">
        <title>Genomic Encyclopedia of Type Strains, Phase IV (KMG-IV): sequencing the most valuable type-strain genomes for metagenomic binning, comparative biology and taxonomic classification.</title>
        <authorList>
            <person name="Goeker M."/>
        </authorList>
    </citation>
    <scope>NUCLEOTIDE SEQUENCE [LARGE SCALE GENOMIC DNA]</scope>
    <source>
        <strain evidence="2 3">DSM 19730</strain>
    </source>
</reference>
<keyword evidence="1" id="KW-0472">Membrane</keyword>
<proteinExistence type="predicted"/>
<protein>
    <submittedName>
        <fullName evidence="2">Uncharacterized protein</fullName>
    </submittedName>
</protein>
<feature type="transmembrane region" description="Helical" evidence="1">
    <location>
        <begin position="38"/>
        <end position="55"/>
    </location>
</feature>
<accession>A0ABV2KPY9</accession>
<sequence>MAGALAFVSYPIWRFLLTSIGYDNAVEKAFDLIEKYHNWLWASAFIIIGAWWLFWR</sequence>
<dbReference type="Proteomes" id="UP001549143">
    <property type="component" value="Unassembled WGS sequence"/>
</dbReference>
<evidence type="ECO:0000256" key="1">
    <source>
        <dbReference type="SAM" id="Phobius"/>
    </source>
</evidence>
<comment type="caution">
    <text evidence="2">The sequence shown here is derived from an EMBL/GenBank/DDBJ whole genome shotgun (WGS) entry which is preliminary data.</text>
</comment>
<dbReference type="EMBL" id="JBEPMN010000019">
    <property type="protein sequence ID" value="MET3663136.1"/>
    <property type="molecule type" value="Genomic_DNA"/>
</dbReference>